<feature type="region of interest" description="Disordered" evidence="1">
    <location>
        <begin position="250"/>
        <end position="275"/>
    </location>
</feature>
<gene>
    <name evidence="3" type="ORF">FIBSPDRAFT_772051</name>
</gene>
<dbReference type="InterPro" id="IPR052432">
    <property type="entry name" value="PITP/CRAL-TRIO"/>
</dbReference>
<sequence length="369" mass="42512">MDELELGRESDAASWARVWIEDTIAMFHFYRRHKFTRSFAMESIRQNLVWRIQNIHPRAEAPPLGLLHCLPSEIRDPFKRPIIVLKVSDLAAENGKEDLKNLLMPTIDRLQVHLKELNKSADHKVPLLQYVILLDLDDVSMQSMVRNTYCLQLFYVDLMRQDINLITWAMREVIPHFPGMIAAVFMLNYSWTHQGLWTLAKRVLPASALSRILFPSSKELEAYFTLSCLPKEYGGSLACLEDLDDPLRPRTDDSAIGPDDPPASPQSPLLSPQPFANVPGTSSHTPLYGYPSWYGRTRTPSHAAPGRRRTHDLLRTLARMWWNRWKVHANVIMWSALTLVAARVCAKRGLRMSDVLRVWKRFLSYTSNR</sequence>
<dbReference type="STRING" id="436010.A0A166X583"/>
<evidence type="ECO:0000256" key="1">
    <source>
        <dbReference type="SAM" id="MobiDB-lite"/>
    </source>
</evidence>
<name>A0A166X583_9AGAM</name>
<dbReference type="CDD" id="cd00170">
    <property type="entry name" value="SEC14"/>
    <property type="match status" value="1"/>
</dbReference>
<dbReference type="PANTHER" id="PTHR46590">
    <property type="entry name" value="PHOSPHATIDYLINOSITOL TRANSFER PROTEIN CSR1-RELATED"/>
    <property type="match status" value="1"/>
</dbReference>
<protein>
    <recommendedName>
        <fullName evidence="2">CRAL-TRIO domain-containing protein</fullName>
    </recommendedName>
</protein>
<accession>A0A166X583</accession>
<dbReference type="Pfam" id="PF00650">
    <property type="entry name" value="CRAL_TRIO"/>
    <property type="match status" value="1"/>
</dbReference>
<dbReference type="InterPro" id="IPR036865">
    <property type="entry name" value="CRAL-TRIO_dom_sf"/>
</dbReference>
<dbReference type="Proteomes" id="UP000076532">
    <property type="component" value="Unassembled WGS sequence"/>
</dbReference>
<organism evidence="3 4">
    <name type="scientific">Athelia psychrophila</name>
    <dbReference type="NCBI Taxonomy" id="1759441"/>
    <lineage>
        <taxon>Eukaryota</taxon>
        <taxon>Fungi</taxon>
        <taxon>Dikarya</taxon>
        <taxon>Basidiomycota</taxon>
        <taxon>Agaricomycotina</taxon>
        <taxon>Agaricomycetes</taxon>
        <taxon>Agaricomycetidae</taxon>
        <taxon>Atheliales</taxon>
        <taxon>Atheliaceae</taxon>
        <taxon>Athelia</taxon>
    </lineage>
</organism>
<proteinExistence type="predicted"/>
<dbReference type="PANTHER" id="PTHR46590:SF4">
    <property type="entry name" value="CRAL-TRIO DOMAIN-CONTAINING PROTEIN"/>
    <property type="match status" value="1"/>
</dbReference>
<dbReference type="AlphaFoldDB" id="A0A166X583"/>
<dbReference type="EMBL" id="KV417480">
    <property type="protein sequence ID" value="KZP34433.1"/>
    <property type="molecule type" value="Genomic_DNA"/>
</dbReference>
<keyword evidence="4" id="KW-1185">Reference proteome</keyword>
<evidence type="ECO:0000259" key="2">
    <source>
        <dbReference type="PROSITE" id="PS50191"/>
    </source>
</evidence>
<dbReference type="OrthoDB" id="75724at2759"/>
<dbReference type="InterPro" id="IPR001251">
    <property type="entry name" value="CRAL-TRIO_dom"/>
</dbReference>
<dbReference type="PROSITE" id="PS50191">
    <property type="entry name" value="CRAL_TRIO"/>
    <property type="match status" value="1"/>
</dbReference>
<dbReference type="SUPFAM" id="SSF52087">
    <property type="entry name" value="CRAL/TRIO domain"/>
    <property type="match status" value="1"/>
</dbReference>
<feature type="domain" description="CRAL-TRIO" evidence="2">
    <location>
        <begin position="75"/>
        <end position="241"/>
    </location>
</feature>
<dbReference type="Gene3D" id="3.40.525.10">
    <property type="entry name" value="CRAL-TRIO lipid binding domain"/>
    <property type="match status" value="1"/>
</dbReference>
<evidence type="ECO:0000313" key="4">
    <source>
        <dbReference type="Proteomes" id="UP000076532"/>
    </source>
</evidence>
<reference evidence="3 4" key="1">
    <citation type="journal article" date="2016" name="Mol. Biol. Evol.">
        <title>Comparative Genomics of Early-Diverging Mushroom-Forming Fungi Provides Insights into the Origins of Lignocellulose Decay Capabilities.</title>
        <authorList>
            <person name="Nagy L.G."/>
            <person name="Riley R."/>
            <person name="Tritt A."/>
            <person name="Adam C."/>
            <person name="Daum C."/>
            <person name="Floudas D."/>
            <person name="Sun H."/>
            <person name="Yadav J.S."/>
            <person name="Pangilinan J."/>
            <person name="Larsson K.H."/>
            <person name="Matsuura K."/>
            <person name="Barry K."/>
            <person name="Labutti K."/>
            <person name="Kuo R."/>
            <person name="Ohm R.A."/>
            <person name="Bhattacharya S.S."/>
            <person name="Shirouzu T."/>
            <person name="Yoshinaga Y."/>
            <person name="Martin F.M."/>
            <person name="Grigoriev I.V."/>
            <person name="Hibbett D.S."/>
        </authorList>
    </citation>
    <scope>NUCLEOTIDE SEQUENCE [LARGE SCALE GENOMIC DNA]</scope>
    <source>
        <strain evidence="3 4">CBS 109695</strain>
    </source>
</reference>
<evidence type="ECO:0000313" key="3">
    <source>
        <dbReference type="EMBL" id="KZP34433.1"/>
    </source>
</evidence>